<evidence type="ECO:0000313" key="3">
    <source>
        <dbReference type="Proteomes" id="UP001362999"/>
    </source>
</evidence>
<comment type="caution">
    <text evidence="2">The sequence shown here is derived from an EMBL/GenBank/DDBJ whole genome shotgun (WGS) entry which is preliminary data.</text>
</comment>
<proteinExistence type="predicted"/>
<feature type="compositionally biased region" description="Polar residues" evidence="1">
    <location>
        <begin position="1"/>
        <end position="19"/>
    </location>
</feature>
<feature type="region of interest" description="Disordered" evidence="1">
    <location>
        <begin position="1"/>
        <end position="48"/>
    </location>
</feature>
<feature type="compositionally biased region" description="Low complexity" evidence="1">
    <location>
        <begin position="33"/>
        <end position="45"/>
    </location>
</feature>
<gene>
    <name evidence="2" type="ORF">R3P38DRAFT_3331926</name>
</gene>
<sequence length="216" mass="23986">MAGTTPQTNARGSNGQRVASTTSRGGGRKGKSTKNASNADAAAQAELTRLRGKPSPLLSDILLRTCSHTEELAAAHKKIQEVSARGTGAGNDDEGENVEVLLRPRGEAGEKRGFNLQESMGLDDNDELYGYIQRLVHHNVARANLDFTVDFRQQDPAKLAAVYKLTRKDVPYLSRCRFPLDWALAEMVKQYLRNKRRYAVKCSYIPNRATRKRQRG</sequence>
<dbReference type="Proteomes" id="UP001362999">
    <property type="component" value="Unassembled WGS sequence"/>
</dbReference>
<reference evidence="2 3" key="1">
    <citation type="journal article" date="2024" name="J Genomics">
        <title>Draft genome sequencing and assembly of Favolaschia claudopus CIRM-BRFM 2984 isolated from oak limbs.</title>
        <authorList>
            <person name="Navarro D."/>
            <person name="Drula E."/>
            <person name="Chaduli D."/>
            <person name="Cazenave R."/>
            <person name="Ahrendt S."/>
            <person name="Wang J."/>
            <person name="Lipzen A."/>
            <person name="Daum C."/>
            <person name="Barry K."/>
            <person name="Grigoriev I.V."/>
            <person name="Favel A."/>
            <person name="Rosso M.N."/>
            <person name="Martin F."/>
        </authorList>
    </citation>
    <scope>NUCLEOTIDE SEQUENCE [LARGE SCALE GENOMIC DNA]</scope>
    <source>
        <strain evidence="2 3">CIRM-BRFM 2984</strain>
    </source>
</reference>
<organism evidence="2 3">
    <name type="scientific">Favolaschia claudopus</name>
    <dbReference type="NCBI Taxonomy" id="2862362"/>
    <lineage>
        <taxon>Eukaryota</taxon>
        <taxon>Fungi</taxon>
        <taxon>Dikarya</taxon>
        <taxon>Basidiomycota</taxon>
        <taxon>Agaricomycotina</taxon>
        <taxon>Agaricomycetes</taxon>
        <taxon>Agaricomycetidae</taxon>
        <taxon>Agaricales</taxon>
        <taxon>Marasmiineae</taxon>
        <taxon>Mycenaceae</taxon>
        <taxon>Favolaschia</taxon>
    </lineage>
</organism>
<protein>
    <submittedName>
        <fullName evidence="2">Uncharacterized protein</fullName>
    </submittedName>
</protein>
<dbReference type="EMBL" id="JAWWNJ010000121">
    <property type="protein sequence ID" value="KAK6988584.1"/>
    <property type="molecule type" value="Genomic_DNA"/>
</dbReference>
<keyword evidence="3" id="KW-1185">Reference proteome</keyword>
<evidence type="ECO:0000313" key="2">
    <source>
        <dbReference type="EMBL" id="KAK6988584.1"/>
    </source>
</evidence>
<accession>A0AAV9ZQ01</accession>
<name>A0AAV9ZQ01_9AGAR</name>
<dbReference type="AlphaFoldDB" id="A0AAV9ZQ01"/>
<evidence type="ECO:0000256" key="1">
    <source>
        <dbReference type="SAM" id="MobiDB-lite"/>
    </source>
</evidence>